<reference evidence="2" key="1">
    <citation type="submission" date="2020-10" db="EMBL/GenBank/DDBJ databases">
        <authorList>
            <person name="Gilroy R."/>
        </authorList>
    </citation>
    <scope>NUCLEOTIDE SEQUENCE</scope>
    <source>
        <strain evidence="2">ChiHecec2B26-709</strain>
    </source>
</reference>
<proteinExistence type="predicted"/>
<feature type="signal peptide" evidence="1">
    <location>
        <begin position="1"/>
        <end position="22"/>
    </location>
</feature>
<evidence type="ECO:0000313" key="2">
    <source>
        <dbReference type="EMBL" id="HIT46636.1"/>
    </source>
</evidence>
<comment type="caution">
    <text evidence="2">The sequence shown here is derived from an EMBL/GenBank/DDBJ whole genome shotgun (WGS) entry which is preliminary data.</text>
</comment>
<keyword evidence="1" id="KW-0732">Signal</keyword>
<evidence type="ECO:0000313" key="3">
    <source>
        <dbReference type="Proteomes" id="UP000886881"/>
    </source>
</evidence>
<accession>A0A9D1GM18</accession>
<feature type="chain" id="PRO_5039721242" description="Porin" evidence="1">
    <location>
        <begin position="23"/>
        <end position="338"/>
    </location>
</feature>
<dbReference type="AlphaFoldDB" id="A0A9D1GM18"/>
<dbReference type="EMBL" id="DVLC01000042">
    <property type="protein sequence ID" value="HIT46636.1"/>
    <property type="molecule type" value="Genomic_DNA"/>
</dbReference>
<gene>
    <name evidence="2" type="ORF">IAC35_02120</name>
</gene>
<name>A0A9D1GM18_9BACT</name>
<protein>
    <recommendedName>
        <fullName evidence="4">Porin</fullName>
    </recommendedName>
</protein>
<dbReference type="Proteomes" id="UP000886881">
    <property type="component" value="Unassembled WGS sequence"/>
</dbReference>
<sequence>MKKLLLTVAALLPGLLAYSQEANDLGRYAEVTLIPRLDLNPTYTAGESGLGFNHGNTSIYTLFEGSLSEHFSWTMANHWFQSGGDYAWPYRDLGRSDTTNWLDYFVGYFSFGSWTFGLGKDMIATGGFEYEDWDWDLHTDFSSPLAGGLACYQWGASVSWMTPSEMSEFTLQMTTSPYGEHPFASGLWAYSFQWSGEYGWYSLIGSASALQYAKDGYDWLFAVGMNFDLTDELALTVDWNNSYGFDEDSWTLAPGHTIQGKLAFAPSDKFDMALRGWYAFADDRTLLPDCWTAGAVFQYYPLHDSDDLRLHAYVAWNSVLSQATLSIGARYNLRFKLF</sequence>
<reference evidence="2" key="2">
    <citation type="journal article" date="2021" name="PeerJ">
        <title>Extensive microbial diversity within the chicken gut microbiome revealed by metagenomics and culture.</title>
        <authorList>
            <person name="Gilroy R."/>
            <person name="Ravi A."/>
            <person name="Getino M."/>
            <person name="Pursley I."/>
            <person name="Horton D.L."/>
            <person name="Alikhan N.F."/>
            <person name="Baker D."/>
            <person name="Gharbi K."/>
            <person name="Hall N."/>
            <person name="Watson M."/>
            <person name="Adriaenssens E.M."/>
            <person name="Foster-Nyarko E."/>
            <person name="Jarju S."/>
            <person name="Secka A."/>
            <person name="Antonio M."/>
            <person name="Oren A."/>
            <person name="Chaudhuri R.R."/>
            <person name="La Ragione R."/>
            <person name="Hildebrand F."/>
            <person name="Pallen M.J."/>
        </authorList>
    </citation>
    <scope>NUCLEOTIDE SEQUENCE</scope>
    <source>
        <strain evidence="2">ChiHecec2B26-709</strain>
    </source>
</reference>
<evidence type="ECO:0008006" key="4">
    <source>
        <dbReference type="Google" id="ProtNLM"/>
    </source>
</evidence>
<evidence type="ECO:0000256" key="1">
    <source>
        <dbReference type="SAM" id="SignalP"/>
    </source>
</evidence>
<organism evidence="2 3">
    <name type="scientific">Candidatus Cryptobacteroides merdipullorum</name>
    <dbReference type="NCBI Taxonomy" id="2840771"/>
    <lineage>
        <taxon>Bacteria</taxon>
        <taxon>Pseudomonadati</taxon>
        <taxon>Bacteroidota</taxon>
        <taxon>Bacteroidia</taxon>
        <taxon>Bacteroidales</taxon>
        <taxon>Candidatus Cryptobacteroides</taxon>
    </lineage>
</organism>